<sequence>MDPASDIAMLSRMRTIRAAEERGDSRVQRALAGATVFITGGTGFLGKQLIEKLFRFKTSGSWVVHPPDNSLSTSLLALGSTNPHSAVEGDSSPSSGGVMGCDDDVL</sequence>
<accession>A0A8S4FVK1</accession>
<evidence type="ECO:0000313" key="4">
    <source>
        <dbReference type="Proteomes" id="UP000653454"/>
    </source>
</evidence>
<proteinExistence type="predicted"/>
<dbReference type="SUPFAM" id="SSF51735">
    <property type="entry name" value="NAD(P)-binding Rossmann-fold domains"/>
    <property type="match status" value="1"/>
</dbReference>
<dbReference type="Gene3D" id="3.40.50.720">
    <property type="entry name" value="NAD(P)-binding Rossmann-like Domain"/>
    <property type="match status" value="1"/>
</dbReference>
<dbReference type="EMBL" id="CAJHNJ030000046">
    <property type="protein sequence ID" value="CAG9131824.1"/>
    <property type="molecule type" value="Genomic_DNA"/>
</dbReference>
<dbReference type="Pfam" id="PF07993">
    <property type="entry name" value="NAD_binding_4"/>
    <property type="match status" value="1"/>
</dbReference>
<gene>
    <name evidence="3" type="ORF">PLXY2_LOCUS10469</name>
</gene>
<keyword evidence="4" id="KW-1185">Reference proteome</keyword>
<dbReference type="InterPro" id="IPR013120">
    <property type="entry name" value="FAR_NAD-bd"/>
</dbReference>
<reference evidence="3" key="1">
    <citation type="submission" date="2020-11" db="EMBL/GenBank/DDBJ databases">
        <authorList>
            <person name="Whiteford S."/>
        </authorList>
    </citation>
    <scope>NUCLEOTIDE SEQUENCE</scope>
</reference>
<dbReference type="AlphaFoldDB" id="A0A8S4FVK1"/>
<feature type="domain" description="Thioester reductase (TE)" evidence="2">
    <location>
        <begin position="38"/>
        <end position="58"/>
    </location>
</feature>
<comment type="caution">
    <text evidence="3">The sequence shown here is derived from an EMBL/GenBank/DDBJ whole genome shotgun (WGS) entry which is preliminary data.</text>
</comment>
<feature type="region of interest" description="Disordered" evidence="1">
    <location>
        <begin position="73"/>
        <end position="106"/>
    </location>
</feature>
<evidence type="ECO:0000259" key="2">
    <source>
        <dbReference type="Pfam" id="PF07993"/>
    </source>
</evidence>
<evidence type="ECO:0000313" key="3">
    <source>
        <dbReference type="EMBL" id="CAG9131824.1"/>
    </source>
</evidence>
<organism evidence="3 4">
    <name type="scientific">Plutella xylostella</name>
    <name type="common">Diamondback moth</name>
    <name type="synonym">Plutella maculipennis</name>
    <dbReference type="NCBI Taxonomy" id="51655"/>
    <lineage>
        <taxon>Eukaryota</taxon>
        <taxon>Metazoa</taxon>
        <taxon>Ecdysozoa</taxon>
        <taxon>Arthropoda</taxon>
        <taxon>Hexapoda</taxon>
        <taxon>Insecta</taxon>
        <taxon>Pterygota</taxon>
        <taxon>Neoptera</taxon>
        <taxon>Endopterygota</taxon>
        <taxon>Lepidoptera</taxon>
        <taxon>Glossata</taxon>
        <taxon>Ditrysia</taxon>
        <taxon>Yponomeutoidea</taxon>
        <taxon>Plutellidae</taxon>
        <taxon>Plutella</taxon>
    </lineage>
</organism>
<protein>
    <submittedName>
        <fullName evidence="3">(diamondback moth) hypothetical protein</fullName>
    </submittedName>
</protein>
<name>A0A8S4FVK1_PLUXY</name>
<evidence type="ECO:0000256" key="1">
    <source>
        <dbReference type="SAM" id="MobiDB-lite"/>
    </source>
</evidence>
<dbReference type="Proteomes" id="UP000653454">
    <property type="component" value="Unassembled WGS sequence"/>
</dbReference>
<dbReference type="InterPro" id="IPR036291">
    <property type="entry name" value="NAD(P)-bd_dom_sf"/>
</dbReference>